<reference evidence="1 2" key="1">
    <citation type="journal article" date="2019" name="Int. J. Syst. Evol. Microbiol.">
        <title>The Global Catalogue of Microorganisms (GCM) 10K type strain sequencing project: providing services to taxonomists for standard genome sequencing and annotation.</title>
        <authorList>
            <consortium name="The Broad Institute Genomics Platform"/>
            <consortium name="The Broad Institute Genome Sequencing Center for Infectious Disease"/>
            <person name="Wu L."/>
            <person name="Ma J."/>
        </authorList>
    </citation>
    <scope>NUCLEOTIDE SEQUENCE [LARGE SCALE GENOMIC DNA]</scope>
    <source>
        <strain evidence="1 2">NBRC 111368</strain>
    </source>
</reference>
<feature type="non-terminal residue" evidence="1">
    <location>
        <position position="1"/>
    </location>
</feature>
<organism evidence="1 2">
    <name type="scientific">Halobium palmae</name>
    <dbReference type="NCBI Taxonomy" id="1776492"/>
    <lineage>
        <taxon>Archaea</taxon>
        <taxon>Methanobacteriati</taxon>
        <taxon>Methanobacteriota</taxon>
        <taxon>Stenosarchaea group</taxon>
        <taxon>Halobacteria</taxon>
        <taxon>Halobacteriales</taxon>
        <taxon>Haloferacaceae</taxon>
        <taxon>Halobium</taxon>
    </lineage>
</organism>
<evidence type="ECO:0000313" key="2">
    <source>
        <dbReference type="Proteomes" id="UP001596328"/>
    </source>
</evidence>
<sequence>FPGGADSSKLVGSGESWVRWDDRAFRVSVGREDAMTRTTYRYTVDEIAGVAAGFRTFAAEQYLVRGATLSRGARRIAARAVENGGYEECEPVSDGLSALEAELPVGRELPAPHDGSWYVELDGSRRRLRIGRWVA</sequence>
<dbReference type="EMBL" id="JBHSWU010001412">
    <property type="protein sequence ID" value="MFC6726809.1"/>
    <property type="molecule type" value="Genomic_DNA"/>
</dbReference>
<name>A0ABD5S538_9EURY</name>
<accession>A0ABD5S538</accession>
<comment type="caution">
    <text evidence="1">The sequence shown here is derived from an EMBL/GenBank/DDBJ whole genome shotgun (WGS) entry which is preliminary data.</text>
</comment>
<dbReference type="AlphaFoldDB" id="A0ABD5S538"/>
<evidence type="ECO:0000313" key="1">
    <source>
        <dbReference type="EMBL" id="MFC6726809.1"/>
    </source>
</evidence>
<dbReference type="Proteomes" id="UP001596328">
    <property type="component" value="Unassembled WGS sequence"/>
</dbReference>
<protein>
    <submittedName>
        <fullName evidence="1">Uncharacterized protein</fullName>
    </submittedName>
</protein>
<proteinExistence type="predicted"/>
<keyword evidence="2" id="KW-1185">Reference proteome</keyword>
<gene>
    <name evidence="1" type="ORF">ACFQE1_21025</name>
</gene>